<dbReference type="AlphaFoldDB" id="A0A918VEQ4"/>
<dbReference type="GO" id="GO:0006400">
    <property type="term" value="P:tRNA modification"/>
    <property type="evidence" value="ECO:0007669"/>
    <property type="project" value="InterPro"/>
</dbReference>
<comment type="caution">
    <text evidence="1">The sequence shown here is derived from an EMBL/GenBank/DDBJ whole genome shotgun (WGS) entry which is preliminary data.</text>
</comment>
<keyword evidence="2" id="KW-1185">Reference proteome</keyword>
<proteinExistence type="predicted"/>
<dbReference type="Gene3D" id="3.20.20.105">
    <property type="entry name" value="Queuine tRNA-ribosyltransferase-like"/>
    <property type="match status" value="1"/>
</dbReference>
<protein>
    <submittedName>
        <fullName evidence="1">Uncharacterized protein</fullName>
    </submittedName>
</protein>
<reference evidence="1" key="2">
    <citation type="submission" date="2020-09" db="EMBL/GenBank/DDBJ databases">
        <authorList>
            <person name="Sun Q."/>
            <person name="Kim S."/>
        </authorList>
    </citation>
    <scope>NUCLEOTIDE SEQUENCE</scope>
    <source>
        <strain evidence="1">KCTC 32422</strain>
    </source>
</reference>
<dbReference type="EMBL" id="BMZD01000002">
    <property type="protein sequence ID" value="GGZ93371.1"/>
    <property type="molecule type" value="Genomic_DNA"/>
</dbReference>
<reference evidence="1" key="1">
    <citation type="journal article" date="2014" name="Int. J. Syst. Evol. Microbiol.">
        <title>Complete genome sequence of Corynebacterium casei LMG S-19264T (=DSM 44701T), isolated from a smear-ripened cheese.</title>
        <authorList>
            <consortium name="US DOE Joint Genome Institute (JGI-PGF)"/>
            <person name="Walter F."/>
            <person name="Albersmeier A."/>
            <person name="Kalinowski J."/>
            <person name="Ruckert C."/>
        </authorList>
    </citation>
    <scope>NUCLEOTIDE SEQUENCE</scope>
    <source>
        <strain evidence="1">KCTC 32422</strain>
    </source>
</reference>
<accession>A0A918VEQ4</accession>
<evidence type="ECO:0000313" key="1">
    <source>
        <dbReference type="EMBL" id="GGZ93371.1"/>
    </source>
</evidence>
<dbReference type="Proteomes" id="UP000634139">
    <property type="component" value="Unassembled WGS sequence"/>
</dbReference>
<sequence>MDREIHNDAAWPFPRYANHIENDITPKDQAIYVPSVSPSHAQMIYDGIINATYWGRALPKGVTAADLNFLDPANKLFRISHVMTSAGQAMKQKKPCIISQRDRENTLVICDSGGYQIASDKFPIEDDSDRKKVLDWIEANADISMTLDVPTGPVVKNPTKYRFKSTDECLSATMEHLRYFHRNRTPGKVRFLNVLQGNTPAEADIWYKTVKQYKFEGWAFAGRLRHNFYELCRRLLIMWHDGELEHTTHIHVLGTNELDTAVLLTALQRTLKKRTGYDIRISYDTSTPWRSLRFNQMMTLPTFEPGRMVMGAVDVPENKQFRDSPLPWPWPSPIGNKMVMGDYCVTGSLTSSLFRDRLSEVLLAHHNLGALCWAIATANRFFDIATINNKFQYGRPEGSAVEVIDEIFKSGQMATLERYKDTTFNRLRHSQDFDDGDSGRYWDELF</sequence>
<name>A0A918VEQ4_9SPHN</name>
<gene>
    <name evidence="1" type="ORF">GCM10011617_11500</name>
</gene>
<dbReference type="InterPro" id="IPR036511">
    <property type="entry name" value="TGT-like_sf"/>
</dbReference>
<organism evidence="1 2">
    <name type="scientific">Novosphingobium arvoryzae</name>
    <dbReference type="NCBI Taxonomy" id="1256514"/>
    <lineage>
        <taxon>Bacteria</taxon>
        <taxon>Pseudomonadati</taxon>
        <taxon>Pseudomonadota</taxon>
        <taxon>Alphaproteobacteria</taxon>
        <taxon>Sphingomonadales</taxon>
        <taxon>Sphingomonadaceae</taxon>
        <taxon>Novosphingobium</taxon>
    </lineage>
</organism>
<dbReference type="SUPFAM" id="SSF51713">
    <property type="entry name" value="tRNA-guanine transglycosylase"/>
    <property type="match status" value="1"/>
</dbReference>
<evidence type="ECO:0000313" key="2">
    <source>
        <dbReference type="Proteomes" id="UP000634139"/>
    </source>
</evidence>
<dbReference type="RefSeq" id="WP_189539466.1">
    <property type="nucleotide sequence ID" value="NZ_BMZD01000002.1"/>
</dbReference>